<dbReference type="EMBL" id="RHLC01000025">
    <property type="protein sequence ID" value="TPP50561.1"/>
    <property type="molecule type" value="Genomic_DNA"/>
</dbReference>
<feature type="region of interest" description="Disordered" evidence="2">
    <location>
        <begin position="276"/>
        <end position="298"/>
    </location>
</feature>
<evidence type="ECO:0000256" key="2">
    <source>
        <dbReference type="SAM" id="MobiDB-lite"/>
    </source>
</evidence>
<feature type="compositionally biased region" description="Basic and acidic residues" evidence="2">
    <location>
        <begin position="471"/>
        <end position="492"/>
    </location>
</feature>
<feature type="compositionally biased region" description="Polar residues" evidence="2">
    <location>
        <begin position="907"/>
        <end position="922"/>
    </location>
</feature>
<dbReference type="VEuPathDB" id="TriTrypDB:LdBPK_181190.1"/>
<proteinExistence type="predicted"/>
<organism evidence="3 4">
    <name type="scientific">Leishmania donovani</name>
    <dbReference type="NCBI Taxonomy" id="5661"/>
    <lineage>
        <taxon>Eukaryota</taxon>
        <taxon>Discoba</taxon>
        <taxon>Euglenozoa</taxon>
        <taxon>Kinetoplastea</taxon>
        <taxon>Metakinetoplastina</taxon>
        <taxon>Trypanosomatida</taxon>
        <taxon>Trypanosomatidae</taxon>
        <taxon>Leishmaniinae</taxon>
        <taxon>Leishmania</taxon>
    </lineage>
</organism>
<feature type="compositionally biased region" description="Low complexity" evidence="2">
    <location>
        <begin position="1798"/>
        <end position="1812"/>
    </location>
</feature>
<sequence length="2644" mass="280893">MSCAADNNGSGVGAGAALPAAGVSAPLERSASAASHTSIASLQQSFFDPQPRRTPLPYQRADSVVSALSVTAKASQRAIPSLQSPATLPSFSRQRWCKRDASAAPLPNDAGHHHRVPDPESVYPAAAPARKGDATQELGAVGAITCCMATPSPSIRSPLPSLPAAPTGTTDEERWGQRIDVGSERHLQSVPPLAAPSSTTLPASTAAPPFLERYAASTNAYLRAAALELAELEPPEAQRMAGEISERGPKSTAALLRNPQGAPLVRAAATHAPPKLMRPASTAAQQRPTSGFSPVGGSSLPATASSSVSFAHTATSTPPIRGIPLFTKTQRPAGWASVSPLSSASSLRLSLEEYGRAQLQDEAVRWYHRCSELEQQLTNMQDAFNRQSRLLAAQWRADGSSGVCAKSSADVTRASSVKASSAAATARSPSGRDATLTSRSPDTLLRAYAYAETEDGYYAGQTERPLQRVGSEDFQHCPSEGRKRMRVDDRAPSRGPVLGQMAEGEMQCRVPKAYPVTAEDEDAVQDLPKHDFGSQVHRGPRGADGTATSSSPPLSRVSVGLQTDGLASGNASFARETRGIPVEGLLSAFTEATREDPSCLPSTPGPSVIMSKQYVAAMEEIEMLRARVDVAERKSAELHEMCAAHELRCDELETQLLGKEEQLLRSEQRPATPAEAAAKALLSELNPLIAQLQDLLTLVHPDSQGAPRQLGALAAEAAGTVQAAATGNLFSATFEDLAAEGDVAARCSTNSCPKSPYAEASTHLGVAHLTSLVTQVRSAIADLSQRFAALQAELDVVRADRNELIGEQSEQVRLLQEQLLKKDTAQWRLLEDLHRAQEQLAVARAQTPVAPADGEMGSSEPTASRHPQKLGGHSEEDATATASGSAAQLSSFPVCEAVADATQRLPPQQANSATHPTQSADTSAAEVAALQEQLAQVRAAAAAGQEAQRRVLSERLEQAELQLKEARLRAEDEYDRMSGTIEALTRELADTKEALRVKEMSLRIALRESFSPPLLITAQGDKAMSDNVVAGAPVAESLIQAAASSTLPSSMQLLRTMSRGSAASSSSPRPDRENTRTSMSPSPPIPPHLQSAAGMAKARDVADTDKGDGLLGFASGKKRKAHRRIEDDGTLRTLPSAIVVNGQDSEEGLGHTGQLFFSSAAALTTAITATATTTSSSREKSSRGLTMSTGGGSQGASSLPHGCGDGSAAMLEHVSIAEEAAPQEEMPTPLRQRSGAAAPLFTQEEEAATQQRTPSPHRHETTYGARLGIYASASQGRAEQYGPHDRFSELSAQPLSPEEKLRKFLSTLSASPSPLEAMMKESGRSLLTGQTTRTRRPTLHNSSDAIAASSDAIPSDVMVAALSTAGTRSVPMMDRDETTPGRRPLSLYSASASPSSASRSTASRPSPTLLSSSPHSAEVAARHVQASLWRHREAWQQQELILHALQKSPSRLAPVLCGQGLADRPHCAAITTAIGTPTTDAAGVVFAAFDAGLVECIPAKDTYEASSTTALPPALEPLHPLLCVRVLQRLGYAVWECEAAAQDCSTQHAAAARKKGWTVRHTYPSLESSSGAIVTSAESLPSSRSVASAIYANTERVAGAVLAPLMPLVGDGTAAHPPHSQVLPVLPLIVEWLCTLPIAESAVPLDRWLPWVVAIYTEDHHNRRPLLQSPRLPPLLNLLPHLLRKLSVHLEDSTVAEQEATRCSPNILCEHGLASLFALSLAGPEATEDERGERGSRDDSGATAKATPLPAHLASHQHSRSTLADALWWHGEAPLLRLAGVRRALKQSGQTVPLASSAAAAAKPLHTPATATSGRLSTPLSHLQQDQELSCSHSERVPHVAIALDDDDVYRRFLLRLAALQNISLVNAAASAPRGITPALVSVRLTGAAALGATELCRDHAPAPLSEDPDMILRFIQPLHEYVLLLQESSAQWSGTAGPNAAATTGVLPVQLTFTGVAHVLMAIFGRLEELKQQSRCRGAAAVTPALRAQASLSVPAGSSVTTAFALLPQKARIHALKSLCELLLRHVRAVQASKSASSTLPTGAAPDCAPWFVDVELPQQEATLRRLCGAARALVRVVMEERRRSLDEEGPEGSVLTASSVVAAQQHRAAGGGPGASTTSTSPPATPLTSIISFERALRSLAFRVVEPALWRLHEVCAEAQTSVPVHVLTFEEWRLYLSVANAHEAERDILAGRLASAAVEHVDQVYSPIMASAVSLFDCVGGRAGLRTAQQVLPHPGQQPVSALVEGIRLTALQCLLFDGLRSGGSFSSTSAALSNTREEEAGYMDWVLHHLPHAFFSVWQRTEPPPTLTDLPSAANEAAEAAVADQQLLRRRLGLLTLLLHARVLSARELLRRDAALLPGTTPSRFTMNAKPTHTRRWFGDVPSSLDSLLHCMTKNSATLPISGDGRDEWSLVLSAETLQACVVPPLPAGCTALWELVEVLQDLADASTKAEETLEPPATVTEWVWLGSPEALYETLDAALLKASGSDPAAGVPTRHGYYLLPWTTLAYSHQPWRVYDESGQARRAAQEWEAMLQSWLTGSSSIDGGKGVPTRRRQQPVVRLVSLTEEVCFFTCMQRASTLHLSADVHVVRGDVQREEREVAPTVRRVLAASQAARIAASSSAAVTESADWYTEEDYDGLD</sequence>
<evidence type="ECO:0000313" key="3">
    <source>
        <dbReference type="EMBL" id="TPP50561.1"/>
    </source>
</evidence>
<keyword evidence="1" id="KW-0175">Coiled coil</keyword>
<feature type="region of interest" description="Disordered" evidence="2">
    <location>
        <begin position="1057"/>
        <end position="1103"/>
    </location>
</feature>
<feature type="coiled-coil region" evidence="1">
    <location>
        <begin position="356"/>
        <end position="390"/>
    </location>
</feature>
<feature type="compositionally biased region" description="Polar residues" evidence="2">
    <location>
        <begin position="282"/>
        <end position="292"/>
    </location>
</feature>
<feature type="coiled-coil region" evidence="1">
    <location>
        <begin position="614"/>
        <end position="669"/>
    </location>
</feature>
<evidence type="ECO:0000256" key="1">
    <source>
        <dbReference type="SAM" id="Coils"/>
    </source>
</evidence>
<accession>A0A504XP27</accession>
<reference evidence="4" key="1">
    <citation type="submission" date="2019-02" db="EMBL/GenBank/DDBJ databases">
        <title>FDA dAtabase for Regulatory Grade micrObial Sequences (FDA-ARGOS): Supporting development and validation of Infectious Disease Dx tests.</title>
        <authorList>
            <person name="Duncan R."/>
            <person name="Fisher C."/>
            <person name="Tallon L."/>
            <person name="Sadzewicz L."/>
            <person name="Sengamalay N."/>
            <person name="Ott S."/>
            <person name="Godinez A."/>
            <person name="Nagaraj S."/>
            <person name="Vavikolanu K."/>
            <person name="Nadendla S."/>
            <person name="Aluvathingal J."/>
            <person name="Sichtig H."/>
        </authorList>
    </citation>
    <scope>NUCLEOTIDE SEQUENCE [LARGE SCALE GENOMIC DNA]</scope>
    <source>
        <strain evidence="4">FDAARGOS_361</strain>
    </source>
</reference>
<feature type="compositionally biased region" description="Low complexity" evidence="2">
    <location>
        <begin position="415"/>
        <end position="429"/>
    </location>
</feature>
<comment type="caution">
    <text evidence="3">The sequence shown here is derived from an EMBL/GenBank/DDBJ whole genome shotgun (WGS) entry which is preliminary data.</text>
</comment>
<dbReference type="VEuPathDB" id="TriTrypDB:LDHU3_18.1510"/>
<feature type="compositionally biased region" description="Low complexity" evidence="2">
    <location>
        <begin position="1382"/>
        <end position="1417"/>
    </location>
</feature>
<feature type="region of interest" description="Disordered" evidence="2">
    <location>
        <begin position="102"/>
        <end position="130"/>
    </location>
</feature>
<feature type="region of interest" description="Disordered" evidence="2">
    <location>
        <begin position="1798"/>
        <end position="1821"/>
    </location>
</feature>
<name>A0A504XP27_LEIDO</name>
<gene>
    <name evidence="3" type="ORF">CGC21_5255</name>
</gene>
<protein>
    <submittedName>
        <fullName evidence="3">Uncharacterized protein</fullName>
    </submittedName>
</protein>
<dbReference type="VEuPathDB" id="TriTrypDB:LDHU3_18.1520"/>
<feature type="region of interest" description="Disordered" evidence="2">
    <location>
        <begin position="415"/>
        <end position="439"/>
    </location>
</feature>
<feature type="region of interest" description="Disordered" evidence="2">
    <location>
        <begin position="1170"/>
        <end position="1207"/>
    </location>
</feature>
<feature type="region of interest" description="Disordered" evidence="2">
    <location>
        <begin position="530"/>
        <end position="559"/>
    </location>
</feature>
<dbReference type="Proteomes" id="UP000318447">
    <property type="component" value="Unassembled WGS sequence"/>
</dbReference>
<evidence type="ECO:0000313" key="4">
    <source>
        <dbReference type="Proteomes" id="UP000318447"/>
    </source>
</evidence>
<feature type="compositionally biased region" description="Low complexity" evidence="2">
    <location>
        <begin position="1058"/>
        <end position="1068"/>
    </location>
</feature>
<dbReference type="VEuPathDB" id="TriTrypDB:LdCL_180017200"/>
<dbReference type="VEuPathDB" id="TriTrypDB:LdCL_180017100"/>
<feature type="compositionally biased region" description="Basic and acidic residues" evidence="2">
    <location>
        <begin position="1729"/>
        <end position="1740"/>
    </location>
</feature>
<dbReference type="VEuPathDB" id="TriTrypDB:LdBPK_181200.1"/>
<feature type="region of interest" description="Disordered" evidence="2">
    <location>
        <begin position="471"/>
        <end position="493"/>
    </location>
</feature>
<feature type="region of interest" description="Disordered" evidence="2">
    <location>
        <begin position="1724"/>
        <end position="1756"/>
    </location>
</feature>
<feature type="region of interest" description="Disordered" evidence="2">
    <location>
        <begin position="1368"/>
        <end position="1417"/>
    </location>
</feature>
<feature type="region of interest" description="Disordered" evidence="2">
    <location>
        <begin position="1322"/>
        <end position="1347"/>
    </location>
</feature>
<feature type="coiled-coil region" evidence="1">
    <location>
        <begin position="773"/>
        <end position="800"/>
    </location>
</feature>
<feature type="region of interest" description="Disordered" evidence="2">
    <location>
        <begin position="907"/>
        <end position="926"/>
    </location>
</feature>
<feature type="region of interest" description="Disordered" evidence="2">
    <location>
        <begin position="849"/>
        <end position="885"/>
    </location>
</feature>